<feature type="region of interest" description="Disordered" evidence="1">
    <location>
        <begin position="134"/>
        <end position="153"/>
    </location>
</feature>
<organism evidence="2 3">
    <name type="scientific">Blepharisma stoltei</name>
    <dbReference type="NCBI Taxonomy" id="1481888"/>
    <lineage>
        <taxon>Eukaryota</taxon>
        <taxon>Sar</taxon>
        <taxon>Alveolata</taxon>
        <taxon>Ciliophora</taxon>
        <taxon>Postciliodesmatophora</taxon>
        <taxon>Heterotrichea</taxon>
        <taxon>Heterotrichida</taxon>
        <taxon>Blepharismidae</taxon>
        <taxon>Blepharisma</taxon>
    </lineage>
</organism>
<accession>A0AAU9ITM0</accession>
<comment type="caution">
    <text evidence="2">The sequence shown here is derived from an EMBL/GenBank/DDBJ whole genome shotgun (WGS) entry which is preliminary data.</text>
</comment>
<dbReference type="Proteomes" id="UP001162131">
    <property type="component" value="Unassembled WGS sequence"/>
</dbReference>
<proteinExistence type="predicted"/>
<protein>
    <submittedName>
        <fullName evidence="2">Uncharacterized protein</fullName>
    </submittedName>
</protein>
<reference evidence="2" key="1">
    <citation type="submission" date="2021-09" db="EMBL/GenBank/DDBJ databases">
        <authorList>
            <consortium name="AG Swart"/>
            <person name="Singh M."/>
            <person name="Singh A."/>
            <person name="Seah K."/>
            <person name="Emmerich C."/>
        </authorList>
    </citation>
    <scope>NUCLEOTIDE SEQUENCE</scope>
    <source>
        <strain evidence="2">ATCC30299</strain>
    </source>
</reference>
<gene>
    <name evidence="2" type="ORF">BSTOLATCC_MIC16661</name>
</gene>
<keyword evidence="3" id="KW-1185">Reference proteome</keyword>
<evidence type="ECO:0000313" key="3">
    <source>
        <dbReference type="Proteomes" id="UP001162131"/>
    </source>
</evidence>
<evidence type="ECO:0000313" key="2">
    <source>
        <dbReference type="EMBL" id="CAG9316552.1"/>
    </source>
</evidence>
<evidence type="ECO:0000256" key="1">
    <source>
        <dbReference type="SAM" id="MobiDB-lite"/>
    </source>
</evidence>
<name>A0AAU9ITM0_9CILI</name>
<dbReference type="EMBL" id="CAJZBQ010000016">
    <property type="protein sequence ID" value="CAG9316552.1"/>
    <property type="molecule type" value="Genomic_DNA"/>
</dbReference>
<sequence length="366" mass="43241">MESKEIQWLGYPGYVGSYREDRDLYGKIYTDLKNLWKAEEIEENKKIKGKKKEKKAENPEKKMRSIILELGAERNNNPEALEAKRIEKNNNPEVLEAKSIEESINPKVLEAKSREKKSNFKAKRHELEEGSFSNPIVLLDSPPQSPSSKEEDFTWEAEIRKQRKIEDPSNSYYIFGINPLILKEVPEGKEYPYEMKSALIAAYRLIQLYGIGSNSNQVYVLDKEFSQNPTVLEAVNWLAKKCSQFPFQKVYHELGFNFDLEELRKSIDIHRKLQIFDKLDYKKKCDIMKEVKFQDKLPWTYKLYTELIHRYLITPKNEYSQILRDVEIFDEGTSGTMNNKEWMQLISNKIVEIAYKLNERMFLDEF</sequence>
<dbReference type="AlphaFoldDB" id="A0AAU9ITM0"/>